<evidence type="ECO:0000313" key="1">
    <source>
        <dbReference type="EMBL" id="UZW74534.1"/>
    </source>
</evidence>
<reference evidence="1" key="1">
    <citation type="submission" date="2022-07" db="EMBL/GenBank/DDBJ databases">
        <title>Alkalimarinus sp. nov., isolated from gut of a Alitta virens.</title>
        <authorList>
            <person name="Yang A.I."/>
            <person name="Shin N.-R."/>
        </authorList>
    </citation>
    <scope>NUCLEOTIDE SEQUENCE</scope>
    <source>
        <strain evidence="1">FA028</strain>
    </source>
</reference>
<proteinExistence type="predicted"/>
<protein>
    <submittedName>
        <fullName evidence="1">Uncharacterized protein</fullName>
    </submittedName>
</protein>
<dbReference type="AlphaFoldDB" id="A0A9E8HRN6"/>
<accession>A0A9E8HRN6</accession>
<dbReference type="RefSeq" id="WP_251813100.1">
    <property type="nucleotide sequence ID" value="NZ_CP101527.1"/>
</dbReference>
<name>A0A9E8HRN6_9ALTE</name>
<dbReference type="EMBL" id="CP101527">
    <property type="protein sequence ID" value="UZW74534.1"/>
    <property type="molecule type" value="Genomic_DNA"/>
</dbReference>
<sequence>MPWIEFEKSEEELEEMFTQIFDSLGCVLFETYSVPNSEIRQFDSPKSIDIKVSSLIKSHGFQLSIWCSNVMPKPQFRSIKLRKGGSRQAVDGCGLFSLQLEGVSESNSIVGKIGYFTESAANNKYTGLNGPESVNWDTHKQVAKLLKKAIVQTGQPANKSSKKDALKRASS</sequence>
<keyword evidence="2" id="KW-1185">Reference proteome</keyword>
<dbReference type="Proteomes" id="UP001164472">
    <property type="component" value="Chromosome"/>
</dbReference>
<organism evidence="1 2">
    <name type="scientific">Alkalimarinus sediminis</name>
    <dbReference type="NCBI Taxonomy" id="1632866"/>
    <lineage>
        <taxon>Bacteria</taxon>
        <taxon>Pseudomonadati</taxon>
        <taxon>Pseudomonadota</taxon>
        <taxon>Gammaproteobacteria</taxon>
        <taxon>Alteromonadales</taxon>
        <taxon>Alteromonadaceae</taxon>
        <taxon>Alkalimarinus</taxon>
    </lineage>
</organism>
<evidence type="ECO:0000313" key="2">
    <source>
        <dbReference type="Proteomes" id="UP001164472"/>
    </source>
</evidence>
<gene>
    <name evidence="1" type="ORF">NNL22_16145</name>
</gene>
<dbReference type="KEGG" id="asem:NNL22_16145"/>